<dbReference type="EMBL" id="JBBNIN010000007">
    <property type="protein sequence ID" value="MEQ2710752.1"/>
    <property type="molecule type" value="Genomic_DNA"/>
</dbReference>
<accession>A0ABV1IU53</accession>
<evidence type="ECO:0000313" key="1">
    <source>
        <dbReference type="EMBL" id="MEQ2710752.1"/>
    </source>
</evidence>
<organism evidence="1 2">
    <name type="scientific">Anaerostipes amylophilus</name>
    <dbReference type="NCBI Taxonomy" id="2981779"/>
    <lineage>
        <taxon>Bacteria</taxon>
        <taxon>Bacillati</taxon>
        <taxon>Bacillota</taxon>
        <taxon>Clostridia</taxon>
        <taxon>Lachnospirales</taxon>
        <taxon>Lachnospiraceae</taxon>
        <taxon>Anaerostipes</taxon>
    </lineage>
</organism>
<sequence>MNATNVFLDILKSAITQTECDNLDGLDTDVWIQVYDISQKQQLSPLIYQQIFSNPSFLESDPEFQNFWKMDTIDQAGNQVRKSILFLMLSDKMRQNGLTPLVVKGIVCRNLYPNPDLRTSNDEDLFIPREQFQKMDEFLRNEGFMRDELIEGKDYQEVPYKNLSNGLYLELHMNLFAQESGAYGHFNELFADAFDTCIETEIQGSKVLTLNVREHFLYLVCHSLKHFLHSGFGIRQACDMIYFAKNYHDQFDWEEIRSVMREYHMEAFAMNVLDIGVCYLGISWEEMGLTKPYDIDIDCTALLDDMLDGGIFGQNDMNRVHSANITLNAAEHEKASAASGIAASLFPDKEYMKTNYDYARKYPFLLPAAYIQRILKYLLKRKKTGQNTGEKSSTQIGMERVKLLEKYKIVDK</sequence>
<keyword evidence="2" id="KW-1185">Reference proteome</keyword>
<comment type="caution">
    <text evidence="1">The sequence shown here is derived from an EMBL/GenBank/DDBJ whole genome shotgun (WGS) entry which is preliminary data.</text>
</comment>
<protein>
    <submittedName>
        <fullName evidence="1">Nucleotidyltransferase family protein</fullName>
    </submittedName>
</protein>
<dbReference type="RefSeq" id="WP_349110698.1">
    <property type="nucleotide sequence ID" value="NZ_JBBNIN010000007.1"/>
</dbReference>
<gene>
    <name evidence="1" type="ORF">AAAU51_06150</name>
</gene>
<dbReference type="InterPro" id="IPR039498">
    <property type="entry name" value="NTP_transf_5"/>
</dbReference>
<dbReference type="Proteomes" id="UP001482154">
    <property type="component" value="Unassembled WGS sequence"/>
</dbReference>
<name>A0ABV1IU53_9FIRM</name>
<dbReference type="Pfam" id="PF14907">
    <property type="entry name" value="NTP_transf_5"/>
    <property type="match status" value="1"/>
</dbReference>
<evidence type="ECO:0000313" key="2">
    <source>
        <dbReference type="Proteomes" id="UP001482154"/>
    </source>
</evidence>
<reference evidence="1 2" key="1">
    <citation type="submission" date="2024-04" db="EMBL/GenBank/DDBJ databases">
        <title>Human intestinal bacterial collection.</title>
        <authorList>
            <person name="Pauvert C."/>
            <person name="Hitch T.C.A."/>
            <person name="Clavel T."/>
        </authorList>
    </citation>
    <scope>NUCLEOTIDE SEQUENCE [LARGE SCALE GENOMIC DNA]</scope>
    <source>
        <strain evidence="1 2">CLA-AA-H249</strain>
    </source>
</reference>
<proteinExistence type="predicted"/>